<accession>A0A8S9FGY2</accession>
<name>A0A8S9FGY2_BRACR</name>
<sequence length="92" mass="10547">MRWKMSRDSLVARVLKGKYYRLSSPLRIVAVDNSSYVWTSISAEKKLLLLGIRSKVHSGYEINVWQDPWIPSTPARPARPRAPVVNPKMLGR</sequence>
<evidence type="ECO:0000313" key="1">
    <source>
        <dbReference type="EMBL" id="KAF2532935.1"/>
    </source>
</evidence>
<protein>
    <submittedName>
        <fullName evidence="1">Uncharacterized protein</fullName>
    </submittedName>
</protein>
<reference evidence="1" key="1">
    <citation type="submission" date="2019-12" db="EMBL/GenBank/DDBJ databases">
        <title>Genome sequencing and annotation of Brassica cretica.</title>
        <authorList>
            <person name="Studholme D.J."/>
            <person name="Sarris P.F."/>
        </authorList>
    </citation>
    <scope>NUCLEOTIDE SEQUENCE</scope>
    <source>
        <strain evidence="1">PFS-102/07</strain>
        <tissue evidence="1">Leaf</tissue>
    </source>
</reference>
<comment type="caution">
    <text evidence="1">The sequence shown here is derived from an EMBL/GenBank/DDBJ whole genome shotgun (WGS) entry which is preliminary data.</text>
</comment>
<dbReference type="EMBL" id="QGKY02002305">
    <property type="protein sequence ID" value="KAF2532935.1"/>
    <property type="molecule type" value="Genomic_DNA"/>
</dbReference>
<gene>
    <name evidence="1" type="ORF">F2Q70_00030914</name>
</gene>
<dbReference type="AlphaFoldDB" id="A0A8S9FGY2"/>
<proteinExistence type="predicted"/>
<organism evidence="1">
    <name type="scientific">Brassica cretica</name>
    <name type="common">Mustard</name>
    <dbReference type="NCBI Taxonomy" id="69181"/>
    <lineage>
        <taxon>Eukaryota</taxon>
        <taxon>Viridiplantae</taxon>
        <taxon>Streptophyta</taxon>
        <taxon>Embryophyta</taxon>
        <taxon>Tracheophyta</taxon>
        <taxon>Spermatophyta</taxon>
        <taxon>Magnoliopsida</taxon>
        <taxon>eudicotyledons</taxon>
        <taxon>Gunneridae</taxon>
        <taxon>Pentapetalae</taxon>
        <taxon>rosids</taxon>
        <taxon>malvids</taxon>
        <taxon>Brassicales</taxon>
        <taxon>Brassicaceae</taxon>
        <taxon>Brassiceae</taxon>
        <taxon>Brassica</taxon>
    </lineage>
</organism>